<evidence type="ECO:0000313" key="3">
    <source>
        <dbReference type="Proteomes" id="UP000195455"/>
    </source>
</evidence>
<dbReference type="RefSeq" id="WP_087988894.1">
    <property type="nucleotide sequence ID" value="NZ_NFHM01000004.1"/>
</dbReference>
<name>A0A1Y3U882_9FIRM</name>
<gene>
    <name evidence="2" type="ORF">B5G26_04770</name>
</gene>
<proteinExistence type="predicted"/>
<accession>A0A1Y3U882</accession>
<feature type="transmembrane region" description="Helical" evidence="1">
    <location>
        <begin position="35"/>
        <end position="52"/>
    </location>
</feature>
<dbReference type="EMBL" id="NFHM01000004">
    <property type="protein sequence ID" value="OUN44953.1"/>
    <property type="molecule type" value="Genomic_DNA"/>
</dbReference>
<evidence type="ECO:0000256" key="1">
    <source>
        <dbReference type="SAM" id="Phobius"/>
    </source>
</evidence>
<feature type="transmembrane region" description="Helical" evidence="1">
    <location>
        <begin position="73"/>
        <end position="94"/>
    </location>
</feature>
<protein>
    <submittedName>
        <fullName evidence="2">Uncharacterized protein</fullName>
    </submittedName>
</protein>
<reference evidence="3" key="1">
    <citation type="submission" date="2017-04" db="EMBL/GenBank/DDBJ databases">
        <title>Function of individual gut microbiota members based on whole genome sequencing of pure cultures obtained from chicken caecum.</title>
        <authorList>
            <person name="Medvecky M."/>
            <person name="Cejkova D."/>
            <person name="Polansky O."/>
            <person name="Karasova D."/>
            <person name="Kubasova T."/>
            <person name="Cizek A."/>
            <person name="Rychlik I."/>
        </authorList>
    </citation>
    <scope>NUCLEOTIDE SEQUENCE [LARGE SCALE GENOMIC DNA]</scope>
    <source>
        <strain evidence="3">An75</strain>
    </source>
</reference>
<evidence type="ECO:0000313" key="2">
    <source>
        <dbReference type="EMBL" id="OUN44953.1"/>
    </source>
</evidence>
<organism evidence="2 3">
    <name type="scientific">Anaerotignum lactatifermentans</name>
    <dbReference type="NCBI Taxonomy" id="160404"/>
    <lineage>
        <taxon>Bacteria</taxon>
        <taxon>Bacillati</taxon>
        <taxon>Bacillota</taxon>
        <taxon>Clostridia</taxon>
        <taxon>Lachnospirales</taxon>
        <taxon>Anaerotignaceae</taxon>
        <taxon>Anaerotignum</taxon>
    </lineage>
</organism>
<dbReference type="Proteomes" id="UP000195455">
    <property type="component" value="Unassembled WGS sequence"/>
</dbReference>
<sequence>MYIVLRILQIAALVVFLWGKSNNNAEHLMGAGEPFLVWGSFAVMIIASYLSRKEYLKTHEVTQEQMQAGNRRSWILVVVILLAAAALTAVQFFMKE</sequence>
<keyword evidence="1" id="KW-1133">Transmembrane helix</keyword>
<keyword evidence="1" id="KW-0472">Membrane</keyword>
<comment type="caution">
    <text evidence="2">The sequence shown here is derived from an EMBL/GenBank/DDBJ whole genome shotgun (WGS) entry which is preliminary data.</text>
</comment>
<keyword evidence="1" id="KW-0812">Transmembrane</keyword>
<dbReference type="AlphaFoldDB" id="A0A1Y3U882"/>